<evidence type="ECO:0000256" key="3">
    <source>
        <dbReference type="ARBA" id="ARBA00022448"/>
    </source>
</evidence>
<evidence type="ECO:0000313" key="13">
    <source>
        <dbReference type="Proteomes" id="UP000270296"/>
    </source>
</evidence>
<proteinExistence type="predicted"/>
<feature type="signal peptide" evidence="11">
    <location>
        <begin position="1"/>
        <end position="19"/>
    </location>
</feature>
<dbReference type="GO" id="GO:0015031">
    <property type="term" value="P:protein transport"/>
    <property type="evidence" value="ECO:0007669"/>
    <property type="project" value="UniProtKB-KW"/>
</dbReference>
<evidence type="ECO:0000256" key="10">
    <source>
        <dbReference type="SAM" id="Phobius"/>
    </source>
</evidence>
<organism evidence="14">
    <name type="scientific">Soboliphyme baturini</name>
    <dbReference type="NCBI Taxonomy" id="241478"/>
    <lineage>
        <taxon>Eukaryota</taxon>
        <taxon>Metazoa</taxon>
        <taxon>Ecdysozoa</taxon>
        <taxon>Nematoda</taxon>
        <taxon>Enoplea</taxon>
        <taxon>Dorylaimia</taxon>
        <taxon>Dioctophymatida</taxon>
        <taxon>Dioctophymatoidea</taxon>
        <taxon>Soboliphymatidae</taxon>
        <taxon>Soboliphyme</taxon>
    </lineage>
</organism>
<keyword evidence="5 10" id="KW-0812">Transmembrane</keyword>
<keyword evidence="4" id="KW-1003">Cell membrane</keyword>
<sequence length="448" mass="49862">MHNAALVVLICCLLCLGDGDCRTFTFKAAKPFRPGAAFSHPCDSAFVKLRSSSTAVLNVDQDWMFKDVVLPQDVEIIFTDSVTVREIPLETMACDGNSVRYREQVINPVLQNWHDPKSWIVSGSRSFALHADLIPGSYDTAVFLKNETYYKQTIQSFLSHVSSKEGSLQFNVSAAFALAHDVGFDDSEDSAQRIIEITSETCGDPSGCVNPNMEEATMNKICSNVKCMTDHSCTNAVKPKGHCCPVCAALMRFATGYGFVQKDMEKEVARKVSRSLKDGIEISLVKVSENFFYQLVIVPASKHFDKSHMLNAASIIKSKVLDEALGVFLLITGMALLSLVIVWKRSALLKYDLQAFRNKVSVSDVFSWIIRGRLQLRIIWRGNRGDDRIQLELNDPPDCSPTPSTSGFANPSFSQLMKYDAQKDNEEFLNEAASYYKIPFPASDKKHA</sequence>
<keyword evidence="8 10" id="KW-1133">Transmembrane helix</keyword>
<evidence type="ECO:0000256" key="4">
    <source>
        <dbReference type="ARBA" id="ARBA00022475"/>
    </source>
</evidence>
<evidence type="ECO:0000256" key="1">
    <source>
        <dbReference type="ARBA" id="ARBA00004251"/>
    </source>
</evidence>
<dbReference type="GO" id="GO:0006898">
    <property type="term" value="P:receptor-mediated endocytosis"/>
    <property type="evidence" value="ECO:0007669"/>
    <property type="project" value="TreeGrafter"/>
</dbReference>
<keyword evidence="6 11" id="KW-0732">Signal</keyword>
<reference evidence="12 13" key="2">
    <citation type="submission" date="2018-11" db="EMBL/GenBank/DDBJ databases">
        <authorList>
            <consortium name="Pathogen Informatics"/>
        </authorList>
    </citation>
    <scope>NUCLEOTIDE SEQUENCE [LARGE SCALE GENOMIC DNA]</scope>
</reference>
<feature type="chain" id="PRO_5043140450" description="Protein amnionless" evidence="11">
    <location>
        <begin position="20"/>
        <end position="448"/>
    </location>
</feature>
<evidence type="ECO:0000256" key="9">
    <source>
        <dbReference type="ARBA" id="ARBA00023136"/>
    </source>
</evidence>
<evidence type="ECO:0000256" key="6">
    <source>
        <dbReference type="ARBA" id="ARBA00022729"/>
    </source>
</evidence>
<dbReference type="GO" id="GO:0016324">
    <property type="term" value="C:apical plasma membrane"/>
    <property type="evidence" value="ECO:0007669"/>
    <property type="project" value="TreeGrafter"/>
</dbReference>
<name>A0A183J6K7_9BILA</name>
<evidence type="ECO:0000256" key="5">
    <source>
        <dbReference type="ARBA" id="ARBA00022692"/>
    </source>
</evidence>
<keyword evidence="7" id="KW-0653">Protein transport</keyword>
<dbReference type="EMBL" id="UZAM01015804">
    <property type="protein sequence ID" value="VDP40620.1"/>
    <property type="molecule type" value="Genomic_DNA"/>
</dbReference>
<reference evidence="14" key="1">
    <citation type="submission" date="2016-06" db="UniProtKB">
        <authorList>
            <consortium name="WormBaseParasite"/>
        </authorList>
    </citation>
    <scope>IDENTIFICATION</scope>
</reference>
<evidence type="ECO:0000256" key="8">
    <source>
        <dbReference type="ARBA" id="ARBA00022989"/>
    </source>
</evidence>
<evidence type="ECO:0000256" key="11">
    <source>
        <dbReference type="SAM" id="SignalP"/>
    </source>
</evidence>
<keyword evidence="13" id="KW-1185">Reference proteome</keyword>
<keyword evidence="9 10" id="KW-0472">Membrane</keyword>
<dbReference type="AlphaFoldDB" id="A0A183J6K7"/>
<dbReference type="Pfam" id="PF14828">
    <property type="entry name" value="Amnionless"/>
    <property type="match status" value="1"/>
</dbReference>
<feature type="transmembrane region" description="Helical" evidence="10">
    <location>
        <begin position="324"/>
        <end position="343"/>
    </location>
</feature>
<gene>
    <name evidence="12" type="ORF">SBAD_LOCUS11505</name>
</gene>
<evidence type="ECO:0000256" key="7">
    <source>
        <dbReference type="ARBA" id="ARBA00022927"/>
    </source>
</evidence>
<comment type="subcellular location">
    <subcellularLocation>
        <location evidence="1">Cell membrane</location>
        <topology evidence="1">Single-pass type I membrane protein</topology>
    </subcellularLocation>
</comment>
<dbReference type="InterPro" id="IPR026112">
    <property type="entry name" value="AMN"/>
</dbReference>
<keyword evidence="3" id="KW-0813">Transport</keyword>
<dbReference type="PANTHER" id="PTHR14995:SF2">
    <property type="entry name" value="PROTEIN AMNIONLESS"/>
    <property type="match status" value="1"/>
</dbReference>
<accession>A0A183J6K7</accession>
<evidence type="ECO:0000313" key="14">
    <source>
        <dbReference type="WBParaSite" id="SBAD_0001189101-mRNA-1"/>
    </source>
</evidence>
<dbReference type="Proteomes" id="UP000270296">
    <property type="component" value="Unassembled WGS sequence"/>
</dbReference>
<evidence type="ECO:0000313" key="12">
    <source>
        <dbReference type="EMBL" id="VDP40620.1"/>
    </source>
</evidence>
<dbReference type="PANTHER" id="PTHR14995">
    <property type="entry name" value="AMNIONLESS"/>
    <property type="match status" value="1"/>
</dbReference>
<dbReference type="GO" id="GO:0030139">
    <property type="term" value="C:endocytic vesicle"/>
    <property type="evidence" value="ECO:0007669"/>
    <property type="project" value="TreeGrafter"/>
</dbReference>
<evidence type="ECO:0000256" key="2">
    <source>
        <dbReference type="ARBA" id="ARBA00021200"/>
    </source>
</evidence>
<protein>
    <recommendedName>
        <fullName evidence="2">Protein amnionless</fullName>
    </recommendedName>
</protein>
<dbReference type="WBParaSite" id="SBAD_0001189101-mRNA-1">
    <property type="protein sequence ID" value="SBAD_0001189101-mRNA-1"/>
    <property type="gene ID" value="SBAD_0001189101"/>
</dbReference>
<dbReference type="OrthoDB" id="5872647at2759"/>